<feature type="region of interest" description="Disordered" evidence="4">
    <location>
        <begin position="33"/>
        <end position="66"/>
    </location>
</feature>
<dbReference type="Pfam" id="PF00011">
    <property type="entry name" value="HSP20"/>
    <property type="match status" value="1"/>
</dbReference>
<dbReference type="PANTHER" id="PTHR45640">
    <property type="entry name" value="HEAT SHOCK PROTEIN HSP-12.2-RELATED"/>
    <property type="match status" value="1"/>
</dbReference>
<dbReference type="Gene3D" id="2.60.40.790">
    <property type="match status" value="1"/>
</dbReference>
<dbReference type="InterPro" id="IPR008978">
    <property type="entry name" value="HSP20-like_chaperone"/>
</dbReference>
<dbReference type="GO" id="GO:0042026">
    <property type="term" value="P:protein refolding"/>
    <property type="evidence" value="ECO:0007669"/>
    <property type="project" value="TreeGrafter"/>
</dbReference>
<comment type="similarity">
    <text evidence="2 3">Belongs to the small heat shock protein (HSP20) family.</text>
</comment>
<dbReference type="GO" id="GO:0009408">
    <property type="term" value="P:response to heat"/>
    <property type="evidence" value="ECO:0007669"/>
    <property type="project" value="TreeGrafter"/>
</dbReference>
<feature type="non-terminal residue" evidence="6">
    <location>
        <position position="212"/>
    </location>
</feature>
<dbReference type="EMBL" id="OC964711">
    <property type="protein sequence ID" value="CAD7665860.1"/>
    <property type="molecule type" value="Genomic_DNA"/>
</dbReference>
<evidence type="ECO:0000256" key="3">
    <source>
        <dbReference type="RuleBase" id="RU003616"/>
    </source>
</evidence>
<feature type="compositionally biased region" description="Low complexity" evidence="4">
    <location>
        <begin position="43"/>
        <end position="64"/>
    </location>
</feature>
<dbReference type="PROSITE" id="PS01031">
    <property type="entry name" value="SHSP"/>
    <property type="match status" value="1"/>
</dbReference>
<dbReference type="SUPFAM" id="SSF49764">
    <property type="entry name" value="HSP20-like chaperones"/>
    <property type="match status" value="1"/>
</dbReference>
<proteinExistence type="inferred from homology"/>
<feature type="domain" description="SHSP" evidence="5">
    <location>
        <begin position="95"/>
        <end position="204"/>
    </location>
</feature>
<evidence type="ECO:0000256" key="2">
    <source>
        <dbReference type="PROSITE-ProRule" id="PRU00285"/>
    </source>
</evidence>
<name>A0A7R9MST9_9ACAR</name>
<dbReference type="InterPro" id="IPR002068">
    <property type="entry name" value="A-crystallin/Hsp20_dom"/>
</dbReference>
<evidence type="ECO:0000256" key="1">
    <source>
        <dbReference type="ARBA" id="ARBA00023016"/>
    </source>
</evidence>
<accession>A0A7R9MST9</accession>
<sequence length="212" mass="23715">MALFDHLMNAGQSLVDQDWNHWKLQMQSWMEDVKEQERQSRASTSGPQSCGSSCGPRSSPNCGSRRAPNCGDSQAYPGMEALHELWSQFRAAGPQPRQTREDPSNQVKNDAKKMVIKLDVQHFDAQEISVKIVDNYIVVTGEHPEKSDRLSLISRRFQRRYELPADVEADTIVSTLTPDGVLIIEGLKKAVPKEAGAEIVIPVIREQTNTSN</sequence>
<evidence type="ECO:0000313" key="7">
    <source>
        <dbReference type="Proteomes" id="UP000728032"/>
    </source>
</evidence>
<dbReference type="GO" id="GO:0005634">
    <property type="term" value="C:nucleus"/>
    <property type="evidence" value="ECO:0007669"/>
    <property type="project" value="TreeGrafter"/>
</dbReference>
<dbReference type="PANTHER" id="PTHR45640:SF13">
    <property type="entry name" value="HEAT SHOCK PROTEIN 22-RELATED"/>
    <property type="match status" value="1"/>
</dbReference>
<dbReference type="InterPro" id="IPR001436">
    <property type="entry name" value="Alpha-crystallin/sHSP_animal"/>
</dbReference>
<dbReference type="GO" id="GO:0051082">
    <property type="term" value="F:unfolded protein binding"/>
    <property type="evidence" value="ECO:0007669"/>
    <property type="project" value="TreeGrafter"/>
</dbReference>
<dbReference type="Proteomes" id="UP000728032">
    <property type="component" value="Unassembled WGS sequence"/>
</dbReference>
<dbReference type="PRINTS" id="PR00299">
    <property type="entry name" value="ACRYSTALLIN"/>
</dbReference>
<dbReference type="AlphaFoldDB" id="A0A7R9MST9"/>
<dbReference type="GO" id="GO:0005737">
    <property type="term" value="C:cytoplasm"/>
    <property type="evidence" value="ECO:0007669"/>
    <property type="project" value="TreeGrafter"/>
</dbReference>
<gene>
    <name evidence="6" type="ORF">ONB1V03_LOCUS22417</name>
</gene>
<dbReference type="CDD" id="cd06526">
    <property type="entry name" value="metazoan_ACD"/>
    <property type="match status" value="1"/>
</dbReference>
<protein>
    <recommendedName>
        <fullName evidence="5">SHSP domain-containing protein</fullName>
    </recommendedName>
</protein>
<dbReference type="EMBL" id="CAJPVJ010049886">
    <property type="protein sequence ID" value="CAG2182996.1"/>
    <property type="molecule type" value="Genomic_DNA"/>
</dbReference>
<dbReference type="OrthoDB" id="10060792at2759"/>
<reference evidence="6" key="1">
    <citation type="submission" date="2020-11" db="EMBL/GenBank/DDBJ databases">
        <authorList>
            <person name="Tran Van P."/>
        </authorList>
    </citation>
    <scope>NUCLEOTIDE SEQUENCE</scope>
</reference>
<keyword evidence="7" id="KW-1185">Reference proteome</keyword>
<organism evidence="6">
    <name type="scientific">Oppiella nova</name>
    <dbReference type="NCBI Taxonomy" id="334625"/>
    <lineage>
        <taxon>Eukaryota</taxon>
        <taxon>Metazoa</taxon>
        <taxon>Ecdysozoa</taxon>
        <taxon>Arthropoda</taxon>
        <taxon>Chelicerata</taxon>
        <taxon>Arachnida</taxon>
        <taxon>Acari</taxon>
        <taxon>Acariformes</taxon>
        <taxon>Sarcoptiformes</taxon>
        <taxon>Oribatida</taxon>
        <taxon>Brachypylina</taxon>
        <taxon>Oppioidea</taxon>
        <taxon>Oppiidae</taxon>
        <taxon>Oppiella</taxon>
    </lineage>
</organism>
<keyword evidence="1" id="KW-0346">Stress response</keyword>
<evidence type="ECO:0000313" key="6">
    <source>
        <dbReference type="EMBL" id="CAD7665860.1"/>
    </source>
</evidence>
<evidence type="ECO:0000256" key="4">
    <source>
        <dbReference type="SAM" id="MobiDB-lite"/>
    </source>
</evidence>
<evidence type="ECO:0000259" key="5">
    <source>
        <dbReference type="PROSITE" id="PS01031"/>
    </source>
</evidence>